<reference evidence="2 3" key="1">
    <citation type="submission" date="2015-10" db="EMBL/GenBank/DDBJ databases">
        <title>Complete genome sequence of hyperthermophilic archaeon Pyrodictium delaneyi Su06.</title>
        <authorList>
            <person name="Jung J.-H."/>
            <person name="Lin J."/>
            <person name="Holden J.F."/>
            <person name="Park C.-S."/>
        </authorList>
    </citation>
    <scope>NUCLEOTIDE SEQUENCE [LARGE SCALE GENOMIC DNA]</scope>
    <source>
        <strain evidence="2 3">Su06</strain>
    </source>
</reference>
<dbReference type="SUPFAM" id="SSF111321">
    <property type="entry name" value="AF1104-like"/>
    <property type="match status" value="1"/>
</dbReference>
<evidence type="ECO:0000259" key="1">
    <source>
        <dbReference type="Pfam" id="PF01937"/>
    </source>
</evidence>
<evidence type="ECO:0000313" key="3">
    <source>
        <dbReference type="Proteomes" id="UP000058613"/>
    </source>
</evidence>
<dbReference type="InterPro" id="IPR002791">
    <property type="entry name" value="ARMT1-like_metal-bd"/>
</dbReference>
<evidence type="ECO:0000313" key="2">
    <source>
        <dbReference type="EMBL" id="ALL01782.1"/>
    </source>
</evidence>
<dbReference type="AlphaFoldDB" id="A0A0P0N651"/>
<dbReference type="Proteomes" id="UP000058613">
    <property type="component" value="Chromosome"/>
</dbReference>
<dbReference type="InterPro" id="IPR014444">
    <property type="entry name" value="PH1575-like"/>
</dbReference>
<feature type="domain" description="Damage-control phosphatase ARMT1-like metal-binding" evidence="1">
    <location>
        <begin position="39"/>
        <end position="293"/>
    </location>
</feature>
<organism evidence="2 3">
    <name type="scientific">Pyrodictium delaneyi</name>
    <dbReference type="NCBI Taxonomy" id="1273541"/>
    <lineage>
        <taxon>Archaea</taxon>
        <taxon>Thermoproteota</taxon>
        <taxon>Thermoprotei</taxon>
        <taxon>Desulfurococcales</taxon>
        <taxon>Pyrodictiaceae</taxon>
        <taxon>Pyrodictium</taxon>
    </lineage>
</organism>
<dbReference type="KEGG" id="pdl:Pyrde_1739"/>
<proteinExistence type="predicted"/>
<dbReference type="PIRSF" id="PIRSF006593">
    <property type="entry name" value="UCP006593"/>
    <property type="match status" value="1"/>
</dbReference>
<protein>
    <recommendedName>
        <fullName evidence="1">Damage-control phosphatase ARMT1-like metal-binding domain-containing protein</fullName>
    </recommendedName>
</protein>
<dbReference type="Gene3D" id="3.40.50.10880">
    <property type="entry name" value="Uncharacterised protein PF01937, DUF89, domain 3"/>
    <property type="match status" value="1"/>
</dbReference>
<name>A0A0P0N651_9CREN</name>
<gene>
    <name evidence="2" type="ORF">Pyrde_1739</name>
</gene>
<dbReference type="InterPro" id="IPR036075">
    <property type="entry name" value="ARMT-1-like_metal-bd_sf"/>
</dbReference>
<dbReference type="EMBL" id="CP013011">
    <property type="protein sequence ID" value="ALL01782.1"/>
    <property type="molecule type" value="Genomic_DNA"/>
</dbReference>
<sequence length="310" mass="34211">MRGGGCGAGFAVTKRMREPLDPLDCVFCLVYGRLQFLAGDRERQARMLAKAAELVARWPSRTTVFVESYDYLEKLVGVKDLYRDRKNALNKAALEALGALDIDSMSTSELLSLMAAANGVDIPMPGYTPGIEKLLRGLRDRPVWLGISEHDIDRLLEAAERIVVVLDNAGEAVFDIAAAWQLATKYGKPLYMVVRSEPYEVDVTRDEAVGLAAKIAPRAWIIGTGGRYPVFHPRAAKEARRLLGHGSLILVKGIANLEAFLDYPETAAEAYTIFLLRAKCKPLARLFDVGHADPVIASSTWLLKKVRGRR</sequence>
<dbReference type="STRING" id="1273541.Pyrde_1739"/>
<accession>A0A0P0N651</accession>
<dbReference type="Pfam" id="PF01937">
    <property type="entry name" value="ARMT1-like_dom"/>
    <property type="match status" value="1"/>
</dbReference>